<dbReference type="AlphaFoldDB" id="A0AAW2K5Y8"/>
<gene>
    <name evidence="2" type="ORF">Sradi_6426400</name>
</gene>
<evidence type="ECO:0000256" key="1">
    <source>
        <dbReference type="SAM" id="MobiDB-lite"/>
    </source>
</evidence>
<accession>A0AAW2K5Y8</accession>
<name>A0AAW2K5Y8_SESRA</name>
<reference evidence="2" key="2">
    <citation type="journal article" date="2024" name="Plant">
        <title>Genomic evolution and insights into agronomic trait innovations of Sesamum species.</title>
        <authorList>
            <person name="Miao H."/>
            <person name="Wang L."/>
            <person name="Qu L."/>
            <person name="Liu H."/>
            <person name="Sun Y."/>
            <person name="Le M."/>
            <person name="Wang Q."/>
            <person name="Wei S."/>
            <person name="Zheng Y."/>
            <person name="Lin W."/>
            <person name="Duan Y."/>
            <person name="Cao H."/>
            <person name="Xiong S."/>
            <person name="Wang X."/>
            <person name="Wei L."/>
            <person name="Li C."/>
            <person name="Ma Q."/>
            <person name="Ju M."/>
            <person name="Zhao R."/>
            <person name="Li G."/>
            <person name="Mu C."/>
            <person name="Tian Q."/>
            <person name="Mei H."/>
            <person name="Zhang T."/>
            <person name="Gao T."/>
            <person name="Zhang H."/>
        </authorList>
    </citation>
    <scope>NUCLEOTIDE SEQUENCE</scope>
    <source>
        <strain evidence="2">G02</strain>
    </source>
</reference>
<sequence>MEGISPKNTPRRGNDTPGPAEQVVQLTRAKLQRLMEETGRNALAEHERRTTILIVREIAKIQLFRERETSREVEQETPERGSREELGKGREADFSEVGSSERREKVKRREPGISREEVDGVGRKIERLGK</sequence>
<protein>
    <submittedName>
        <fullName evidence="2">Uncharacterized protein</fullName>
    </submittedName>
</protein>
<feature type="region of interest" description="Disordered" evidence="1">
    <location>
        <begin position="66"/>
        <end position="130"/>
    </location>
</feature>
<organism evidence="2">
    <name type="scientific">Sesamum radiatum</name>
    <name type="common">Black benniseed</name>
    <dbReference type="NCBI Taxonomy" id="300843"/>
    <lineage>
        <taxon>Eukaryota</taxon>
        <taxon>Viridiplantae</taxon>
        <taxon>Streptophyta</taxon>
        <taxon>Embryophyta</taxon>
        <taxon>Tracheophyta</taxon>
        <taxon>Spermatophyta</taxon>
        <taxon>Magnoliopsida</taxon>
        <taxon>eudicotyledons</taxon>
        <taxon>Gunneridae</taxon>
        <taxon>Pentapetalae</taxon>
        <taxon>asterids</taxon>
        <taxon>lamiids</taxon>
        <taxon>Lamiales</taxon>
        <taxon>Pedaliaceae</taxon>
        <taxon>Sesamum</taxon>
    </lineage>
</organism>
<dbReference type="EMBL" id="JACGWJ010000030">
    <property type="protein sequence ID" value="KAL0301496.1"/>
    <property type="molecule type" value="Genomic_DNA"/>
</dbReference>
<feature type="region of interest" description="Disordered" evidence="1">
    <location>
        <begin position="1"/>
        <end position="21"/>
    </location>
</feature>
<reference evidence="2" key="1">
    <citation type="submission" date="2020-06" db="EMBL/GenBank/DDBJ databases">
        <authorList>
            <person name="Li T."/>
            <person name="Hu X."/>
            <person name="Zhang T."/>
            <person name="Song X."/>
            <person name="Zhang H."/>
            <person name="Dai N."/>
            <person name="Sheng W."/>
            <person name="Hou X."/>
            <person name="Wei L."/>
        </authorList>
    </citation>
    <scope>NUCLEOTIDE SEQUENCE</scope>
    <source>
        <strain evidence="2">G02</strain>
        <tissue evidence="2">Leaf</tissue>
    </source>
</reference>
<proteinExistence type="predicted"/>
<comment type="caution">
    <text evidence="2">The sequence shown here is derived from an EMBL/GenBank/DDBJ whole genome shotgun (WGS) entry which is preliminary data.</text>
</comment>
<evidence type="ECO:0000313" key="2">
    <source>
        <dbReference type="EMBL" id="KAL0301496.1"/>
    </source>
</evidence>